<proteinExistence type="predicted"/>
<dbReference type="InterPro" id="IPR021692">
    <property type="entry name" value="Tle3_C"/>
</dbReference>
<feature type="compositionally biased region" description="Basic and acidic residues" evidence="1">
    <location>
        <begin position="517"/>
        <end position="526"/>
    </location>
</feature>
<dbReference type="SUPFAM" id="SSF53474">
    <property type="entry name" value="alpha/beta-Hydrolases"/>
    <property type="match status" value="1"/>
</dbReference>
<evidence type="ECO:0000259" key="2">
    <source>
        <dbReference type="Pfam" id="PF11678"/>
    </source>
</evidence>
<name>A0A3G2E8R5_9BURK</name>
<feature type="compositionally biased region" description="Basic and acidic residues" evidence="1">
    <location>
        <begin position="134"/>
        <end position="143"/>
    </location>
</feature>
<evidence type="ECO:0000313" key="5">
    <source>
        <dbReference type="Proteomes" id="UP000279594"/>
    </source>
</evidence>
<dbReference type="EMBL" id="CP033019">
    <property type="protein sequence ID" value="AYM75575.1"/>
    <property type="molecule type" value="Genomic_DNA"/>
</dbReference>
<feature type="region of interest" description="Disordered" evidence="1">
    <location>
        <begin position="452"/>
        <end position="477"/>
    </location>
</feature>
<dbReference type="InterPro" id="IPR029058">
    <property type="entry name" value="AB_hydrolase_fold"/>
</dbReference>
<organism evidence="4 5">
    <name type="scientific">Janthinobacterium agaricidamnosum</name>
    <dbReference type="NCBI Taxonomy" id="55508"/>
    <lineage>
        <taxon>Bacteria</taxon>
        <taxon>Pseudomonadati</taxon>
        <taxon>Pseudomonadota</taxon>
        <taxon>Betaproteobacteria</taxon>
        <taxon>Burkholderiales</taxon>
        <taxon>Oxalobacteraceae</taxon>
        <taxon>Janthinobacterium</taxon>
    </lineage>
</organism>
<dbReference type="Pfam" id="PF24322">
    <property type="entry name" value="Tle3"/>
    <property type="match status" value="1"/>
</dbReference>
<dbReference type="InterPro" id="IPR056221">
    <property type="entry name" value="Tle3_ab_dom"/>
</dbReference>
<feature type="domain" description="T6SS Tle3 phospholipase effector alpha/beta" evidence="3">
    <location>
        <begin position="33"/>
        <end position="365"/>
    </location>
</feature>
<reference evidence="4 5" key="1">
    <citation type="submission" date="2018-10" db="EMBL/GenBank/DDBJ databases">
        <title>Effects of UV and annual dynamics of microbial communities in freshwater RAS systems.</title>
        <authorList>
            <person name="Bekkelund A.K."/>
            <person name="Hansen B.R."/>
            <person name="Stokken H."/>
            <person name="Eriksen B.F."/>
            <person name="Kashulin N.A."/>
        </authorList>
    </citation>
    <scope>NUCLEOTIDE SEQUENCE [LARGE SCALE GENOMIC DNA]</scope>
    <source>
        <strain evidence="4 5">BHSEK</strain>
    </source>
</reference>
<feature type="domain" description="Antibacterial effector protein Tle3 C-terminal" evidence="2">
    <location>
        <begin position="582"/>
        <end position="753"/>
    </location>
</feature>
<evidence type="ECO:0000313" key="4">
    <source>
        <dbReference type="EMBL" id="AYM75575.1"/>
    </source>
</evidence>
<evidence type="ECO:0000256" key="1">
    <source>
        <dbReference type="SAM" id="MobiDB-lite"/>
    </source>
</evidence>
<feature type="region of interest" description="Disordered" evidence="1">
    <location>
        <begin position="507"/>
        <end position="533"/>
    </location>
</feature>
<dbReference type="AlphaFoldDB" id="A0A3G2E8R5"/>
<keyword evidence="5" id="KW-1185">Reference proteome</keyword>
<evidence type="ECO:0000259" key="3">
    <source>
        <dbReference type="Pfam" id="PF24322"/>
    </source>
</evidence>
<accession>A0A3G2E8R5</accession>
<sequence length="772" mass="85395">MAYPKLPYTSGKSTALLHCGRLNDAIVRIRPELPGNVIVIHGVNDVGTSFGAVEKGLCQGLDARMYGGGHVFMPAAYRMPQASDKKEALADPDDVFFKRQPDETTYSPVIPFYWGFRERSNASKVVNGQNTDRYGNRLDKDMSKNGGPFGNATNTLPDMWNKGLFSPYDVGGDPVRPLKTAPGRMYMVLAAKRLAALIAMIRDYDSNDVVSIVAHSQGCLISLLAQAFLLDEGKRPADTLILTHPPYSLVEDTTMFFGAAEASRIFGGGRDAVMEEQYDAIDNRQTLHARLQTLVQIVQGVVAKKHASPAFAQIKDHAVCHGMAGAAWRAEADRDNRGKVYLYFCPEDMTVALDNMQGIGWQGIPDYIDGHRLSKTKGKTDKSIWGDGPTCWEKEFQRRQPLAELGKGFYQRVFTNKQRPDATGKNNGPVLVGQPPHDFALRLEGEDDHAHVAGANRGHRGSHAEAPWPPVKPGKWNIFSTEPGRREGLRTINGEALRAPRAAVLDGGEIRPGQFPKDSDQARLPRDQQGPCEEVDPIDAAIAVTSTKGLRMRKQEIIADPRPKQHRIPEFGAGMFGAGEREQVEKALNLGKEAGDQCRIDRVSRHPGSGDKLIVDREETPNEARKRWQNEVSPKSFHGAIIGNAENHRNVTAYDVAIGSGKASSDPQFYQYLCAVADWRLQNDKKNPIRKSILRWEDFMKKFAIYWAAEPLQRKQIIEGNAHYYSSGDLPAFVPALQTGLPSTVVCETVNGRRTESVVTPFVHKASDDIPR</sequence>
<dbReference type="Pfam" id="PF11678">
    <property type="entry name" value="Tle3_C"/>
    <property type="match status" value="1"/>
</dbReference>
<dbReference type="RefSeq" id="WP_121668912.1">
    <property type="nucleotide sequence ID" value="NZ_CP033019.1"/>
</dbReference>
<dbReference type="Proteomes" id="UP000279594">
    <property type="component" value="Chromosome"/>
</dbReference>
<protein>
    <submittedName>
        <fullName evidence="4">DUF3274 domain-containing protein</fullName>
    </submittedName>
</protein>
<gene>
    <name evidence="4" type="ORF">D9M09_06980</name>
</gene>
<feature type="region of interest" description="Disordered" evidence="1">
    <location>
        <begin position="127"/>
        <end position="151"/>
    </location>
</feature>